<evidence type="ECO:0000256" key="12">
    <source>
        <dbReference type="ARBA" id="ARBA00023012"/>
    </source>
</evidence>
<dbReference type="RefSeq" id="WP_160196036.1">
    <property type="nucleotide sequence ID" value="NZ_QXXA01000003.1"/>
</dbReference>
<dbReference type="PANTHER" id="PTHR45528:SF1">
    <property type="entry name" value="SENSOR HISTIDINE KINASE CPXA"/>
    <property type="match status" value="1"/>
</dbReference>
<evidence type="ECO:0000256" key="7">
    <source>
        <dbReference type="ARBA" id="ARBA00022692"/>
    </source>
</evidence>
<keyword evidence="8" id="KW-0547">Nucleotide-binding</keyword>
<dbReference type="AlphaFoldDB" id="A0A845QSL7"/>
<dbReference type="EMBL" id="QXXA01000003">
    <property type="protein sequence ID" value="NBI05525.1"/>
    <property type="molecule type" value="Genomic_DNA"/>
</dbReference>
<dbReference type="InterPro" id="IPR036097">
    <property type="entry name" value="HisK_dim/P_sf"/>
</dbReference>
<evidence type="ECO:0000259" key="16">
    <source>
        <dbReference type="PROSITE" id="PS50885"/>
    </source>
</evidence>
<dbReference type="InterPro" id="IPR003661">
    <property type="entry name" value="HisK_dim/P_dom"/>
</dbReference>
<evidence type="ECO:0000256" key="11">
    <source>
        <dbReference type="ARBA" id="ARBA00022989"/>
    </source>
</evidence>
<evidence type="ECO:0000256" key="13">
    <source>
        <dbReference type="ARBA" id="ARBA00023136"/>
    </source>
</evidence>
<dbReference type="InterPro" id="IPR003594">
    <property type="entry name" value="HATPase_dom"/>
</dbReference>
<feature type="domain" description="Histidine kinase" evidence="15">
    <location>
        <begin position="244"/>
        <end position="456"/>
    </location>
</feature>
<dbReference type="SUPFAM" id="SSF47384">
    <property type="entry name" value="Homodimeric domain of signal transducing histidine kinase"/>
    <property type="match status" value="1"/>
</dbReference>
<dbReference type="EC" id="2.7.13.3" evidence="3"/>
<keyword evidence="13 14" id="KW-0472">Membrane</keyword>
<feature type="transmembrane region" description="Helical" evidence="14">
    <location>
        <begin position="163"/>
        <end position="181"/>
    </location>
</feature>
<dbReference type="GO" id="GO:0000155">
    <property type="term" value="F:phosphorelay sensor kinase activity"/>
    <property type="evidence" value="ECO:0007669"/>
    <property type="project" value="InterPro"/>
</dbReference>
<evidence type="ECO:0000313" key="17">
    <source>
        <dbReference type="EMBL" id="NBI05525.1"/>
    </source>
</evidence>
<dbReference type="Pfam" id="PF02518">
    <property type="entry name" value="HATPase_c"/>
    <property type="match status" value="1"/>
</dbReference>
<dbReference type="PANTHER" id="PTHR45528">
    <property type="entry name" value="SENSOR HISTIDINE KINASE CPXA"/>
    <property type="match status" value="1"/>
</dbReference>
<dbReference type="Gene3D" id="1.10.287.130">
    <property type="match status" value="1"/>
</dbReference>
<proteinExistence type="predicted"/>
<dbReference type="Pfam" id="PF00512">
    <property type="entry name" value="HisKA"/>
    <property type="match status" value="1"/>
</dbReference>
<keyword evidence="9 17" id="KW-0418">Kinase</keyword>
<protein>
    <recommendedName>
        <fullName evidence="3">histidine kinase</fullName>
        <ecNumber evidence="3">2.7.13.3</ecNumber>
    </recommendedName>
</protein>
<keyword evidence="10" id="KW-0067">ATP-binding</keyword>
<dbReference type="Gene3D" id="6.10.340.10">
    <property type="match status" value="1"/>
</dbReference>
<keyword evidence="7 14" id="KW-0812">Transmembrane</keyword>
<dbReference type="GO" id="GO:0005524">
    <property type="term" value="F:ATP binding"/>
    <property type="evidence" value="ECO:0007669"/>
    <property type="project" value="UniProtKB-KW"/>
</dbReference>
<dbReference type="SUPFAM" id="SSF158472">
    <property type="entry name" value="HAMP domain-like"/>
    <property type="match status" value="1"/>
</dbReference>
<evidence type="ECO:0000256" key="10">
    <source>
        <dbReference type="ARBA" id="ARBA00022840"/>
    </source>
</evidence>
<dbReference type="CDD" id="cd00082">
    <property type="entry name" value="HisKA"/>
    <property type="match status" value="1"/>
</dbReference>
<evidence type="ECO:0000259" key="15">
    <source>
        <dbReference type="PROSITE" id="PS50109"/>
    </source>
</evidence>
<keyword evidence="11 14" id="KW-1133">Transmembrane helix</keyword>
<dbReference type="Gene3D" id="3.30.565.10">
    <property type="entry name" value="Histidine kinase-like ATPase, C-terminal domain"/>
    <property type="match status" value="1"/>
</dbReference>
<evidence type="ECO:0000313" key="18">
    <source>
        <dbReference type="Proteomes" id="UP000467132"/>
    </source>
</evidence>
<dbReference type="SUPFAM" id="SSF55874">
    <property type="entry name" value="ATPase domain of HSP90 chaperone/DNA topoisomerase II/histidine kinase"/>
    <property type="match status" value="1"/>
</dbReference>
<dbReference type="InterPro" id="IPR004358">
    <property type="entry name" value="Sig_transdc_His_kin-like_C"/>
</dbReference>
<dbReference type="CDD" id="cd06225">
    <property type="entry name" value="HAMP"/>
    <property type="match status" value="1"/>
</dbReference>
<organism evidence="17 18">
    <name type="scientific">Senegalia massiliensis</name>
    <dbReference type="NCBI Taxonomy" id="1720316"/>
    <lineage>
        <taxon>Bacteria</taxon>
        <taxon>Bacillati</taxon>
        <taxon>Bacillota</taxon>
        <taxon>Clostridia</taxon>
        <taxon>Eubacteriales</taxon>
        <taxon>Clostridiaceae</taxon>
        <taxon>Senegalia</taxon>
    </lineage>
</organism>
<dbReference type="FunFam" id="3.30.565.10:FF:000006">
    <property type="entry name" value="Sensor histidine kinase WalK"/>
    <property type="match status" value="1"/>
</dbReference>
<evidence type="ECO:0000256" key="6">
    <source>
        <dbReference type="ARBA" id="ARBA00022679"/>
    </source>
</evidence>
<keyword evidence="18" id="KW-1185">Reference proteome</keyword>
<dbReference type="PROSITE" id="PS50109">
    <property type="entry name" value="HIS_KIN"/>
    <property type="match status" value="1"/>
</dbReference>
<gene>
    <name evidence="17" type="ORF">D3Z33_01500</name>
</gene>
<keyword evidence="5" id="KW-0597">Phosphoprotein</keyword>
<evidence type="ECO:0000256" key="5">
    <source>
        <dbReference type="ARBA" id="ARBA00022553"/>
    </source>
</evidence>
<evidence type="ECO:0000256" key="3">
    <source>
        <dbReference type="ARBA" id="ARBA00012438"/>
    </source>
</evidence>
<dbReference type="InterPro" id="IPR005467">
    <property type="entry name" value="His_kinase_dom"/>
</dbReference>
<sequence>MLNHLRGRITILMIVASLIAVITIAIISNITLSSKFDEYLTSQKQNRVDDVVDLIKNSYRENNWDKSEIQNIKFSPVAKGFDILVKNNQGDVILSITRNNSNMHEHMMDMMGMDSDSGDNYVVKKIDLKENDKKIGEIEIGYSDSLVVGNREIEFIKEINKSILYSAIISIIVAISLGVYFSKFISKPIIDVKNTTNELSHGNLDISVESRSKIEELNQLTASINYLKESLKTENKLRKRLTSDISHELRTPLSILKSHMEAISDGIWELDKERINIFQKEIDRLILLVEQLKLLNNIREHKMKLELSKIDLNSMIEEIMDGFEISFTKKHIKLESNLKEDVYVLADNNKIKQVLINLFSNAVKFTPKNGKVNIYLDNDDKYGIFKIKNTGEGIDKKDMAHVFERLYRTDLSRNRDRGGTGLGLSIVKEIIEAHDGYVKVESEKEEWTEFIIALPK</sequence>
<dbReference type="InterPro" id="IPR050398">
    <property type="entry name" value="HssS/ArlS-like"/>
</dbReference>
<dbReference type="PRINTS" id="PR00344">
    <property type="entry name" value="BCTRLSENSOR"/>
</dbReference>
<evidence type="ECO:0000256" key="14">
    <source>
        <dbReference type="SAM" id="Phobius"/>
    </source>
</evidence>
<reference evidence="17 18" key="1">
    <citation type="submission" date="2018-08" db="EMBL/GenBank/DDBJ databases">
        <title>Murine metabolic-syndrome-specific gut microbial biobank.</title>
        <authorList>
            <person name="Liu C."/>
        </authorList>
    </citation>
    <scope>NUCLEOTIDE SEQUENCE [LARGE SCALE GENOMIC DNA]</scope>
    <source>
        <strain evidence="17 18">583</strain>
    </source>
</reference>
<evidence type="ECO:0000256" key="4">
    <source>
        <dbReference type="ARBA" id="ARBA00022475"/>
    </source>
</evidence>
<keyword evidence="4" id="KW-1003">Cell membrane</keyword>
<dbReference type="Pfam" id="PF00672">
    <property type="entry name" value="HAMP"/>
    <property type="match status" value="1"/>
</dbReference>
<dbReference type="InterPro" id="IPR003660">
    <property type="entry name" value="HAMP_dom"/>
</dbReference>
<dbReference type="PROSITE" id="PS50885">
    <property type="entry name" value="HAMP"/>
    <property type="match status" value="1"/>
</dbReference>
<evidence type="ECO:0000256" key="9">
    <source>
        <dbReference type="ARBA" id="ARBA00022777"/>
    </source>
</evidence>
<comment type="catalytic activity">
    <reaction evidence="1">
        <text>ATP + protein L-histidine = ADP + protein N-phospho-L-histidine.</text>
        <dbReference type="EC" id="2.7.13.3"/>
    </reaction>
</comment>
<feature type="transmembrane region" description="Helical" evidence="14">
    <location>
        <begin position="12"/>
        <end position="32"/>
    </location>
</feature>
<dbReference type="SMART" id="SM00388">
    <property type="entry name" value="HisKA"/>
    <property type="match status" value="1"/>
</dbReference>
<feature type="domain" description="HAMP" evidence="16">
    <location>
        <begin position="183"/>
        <end position="236"/>
    </location>
</feature>
<name>A0A845QSL7_9CLOT</name>
<comment type="caution">
    <text evidence="17">The sequence shown here is derived from an EMBL/GenBank/DDBJ whole genome shotgun (WGS) entry which is preliminary data.</text>
</comment>
<dbReference type="InterPro" id="IPR036890">
    <property type="entry name" value="HATPase_C_sf"/>
</dbReference>
<evidence type="ECO:0000256" key="8">
    <source>
        <dbReference type="ARBA" id="ARBA00022741"/>
    </source>
</evidence>
<keyword evidence="6" id="KW-0808">Transferase</keyword>
<dbReference type="Proteomes" id="UP000467132">
    <property type="component" value="Unassembled WGS sequence"/>
</dbReference>
<keyword evidence="12" id="KW-0902">Two-component regulatory system</keyword>
<evidence type="ECO:0000256" key="2">
    <source>
        <dbReference type="ARBA" id="ARBA00004651"/>
    </source>
</evidence>
<accession>A0A845QSL7</accession>
<dbReference type="SMART" id="SM00387">
    <property type="entry name" value="HATPase_c"/>
    <property type="match status" value="1"/>
</dbReference>
<dbReference type="SMART" id="SM00304">
    <property type="entry name" value="HAMP"/>
    <property type="match status" value="1"/>
</dbReference>
<comment type="subcellular location">
    <subcellularLocation>
        <location evidence="2">Cell membrane</location>
        <topology evidence="2">Multi-pass membrane protein</topology>
    </subcellularLocation>
</comment>
<dbReference type="GO" id="GO:0005886">
    <property type="term" value="C:plasma membrane"/>
    <property type="evidence" value="ECO:0007669"/>
    <property type="project" value="UniProtKB-SubCell"/>
</dbReference>
<dbReference type="OrthoDB" id="9813151at2"/>
<evidence type="ECO:0000256" key="1">
    <source>
        <dbReference type="ARBA" id="ARBA00000085"/>
    </source>
</evidence>